<comment type="function">
    <text evidence="8">Involved in the lipid remodeling steps of GPI-anchor maturation.</text>
</comment>
<evidence type="ECO:0000313" key="9">
    <source>
        <dbReference type="EMBL" id="CAB4009047.1"/>
    </source>
</evidence>
<feature type="transmembrane region" description="Helical" evidence="8">
    <location>
        <begin position="298"/>
        <end position="317"/>
    </location>
</feature>
<evidence type="ECO:0000313" key="10">
    <source>
        <dbReference type="Proteomes" id="UP001152795"/>
    </source>
</evidence>
<keyword evidence="8" id="KW-0333">Golgi apparatus</keyword>
<keyword evidence="5" id="KW-0732">Signal</keyword>
<dbReference type="GO" id="GO:0005789">
    <property type="term" value="C:endoplasmic reticulum membrane"/>
    <property type="evidence" value="ECO:0007669"/>
    <property type="project" value="TreeGrafter"/>
</dbReference>
<comment type="similarity">
    <text evidence="2 8">Belongs to the PGAP3 family.</text>
</comment>
<feature type="transmembrane region" description="Helical" evidence="8">
    <location>
        <begin position="266"/>
        <end position="286"/>
    </location>
</feature>
<evidence type="ECO:0000256" key="1">
    <source>
        <dbReference type="ARBA" id="ARBA00004127"/>
    </source>
</evidence>
<gene>
    <name evidence="9" type="ORF">PACLA_8A071158</name>
</gene>
<evidence type="ECO:0000256" key="8">
    <source>
        <dbReference type="RuleBase" id="RU365066"/>
    </source>
</evidence>
<feature type="transmembrane region" description="Helical" evidence="8">
    <location>
        <begin position="155"/>
        <end position="171"/>
    </location>
</feature>
<dbReference type="Pfam" id="PF04080">
    <property type="entry name" value="Per1"/>
    <property type="match status" value="1"/>
</dbReference>
<dbReference type="OrthoDB" id="419770at2759"/>
<accession>A0A7D9EI66</accession>
<sequence>LILLPQDGARREMTCFGVVKYFLLWTLLLCIISWTNGSSGDRSEPFQRCLTRCLGLCKRNNAYPGKLPVYLMVFGWKCSDECKYTCMHKVTQRAIVRGWKIEQFYGKWPFIRLLGIQEPASVFFSVGNGLGHYFGWKMYKNHVNPNYSMYNTWKLYYWISVNAWLWSTVFHTRDLVWTERLDYFGAVSLILASIYSYFVRTVGSKHVWRCRLFGLFIITLFCCHCGYLSFIRFDYGYNMKASVTVGVINVVGWLSWCLKNWKNRPYVWKCAFINISLFCLVALELWDFPPIWGTLDAHAIWHLTTIPFCYFWYSFLLDDARHDEKSSKVL</sequence>
<proteinExistence type="inferred from homology"/>
<feature type="transmembrane region" description="Helical" evidence="8">
    <location>
        <begin position="237"/>
        <end position="254"/>
    </location>
</feature>
<comment type="subcellular location">
    <subcellularLocation>
        <location evidence="1">Endomembrane system</location>
        <topology evidence="1">Multi-pass membrane protein</topology>
    </subcellularLocation>
    <subcellularLocation>
        <location evidence="8">Golgi apparatus membrane</location>
        <topology evidence="8">Multi-pass membrane protein</topology>
    </subcellularLocation>
</comment>
<evidence type="ECO:0000256" key="3">
    <source>
        <dbReference type="ARBA" id="ARBA00022502"/>
    </source>
</evidence>
<name>A0A7D9EI66_PARCT</name>
<evidence type="ECO:0000256" key="7">
    <source>
        <dbReference type="ARBA" id="ARBA00023136"/>
    </source>
</evidence>
<keyword evidence="7 8" id="KW-0472">Membrane</keyword>
<keyword evidence="3 8" id="KW-0337">GPI-anchor biosynthesis</keyword>
<dbReference type="PANTHER" id="PTHR13148">
    <property type="entry name" value="PER1-RELATED"/>
    <property type="match status" value="1"/>
</dbReference>
<feature type="transmembrane region" description="Helical" evidence="8">
    <location>
        <begin position="18"/>
        <end position="37"/>
    </location>
</feature>
<keyword evidence="10" id="KW-1185">Reference proteome</keyword>
<feature type="transmembrane region" description="Helical" evidence="8">
    <location>
        <begin position="212"/>
        <end position="231"/>
    </location>
</feature>
<evidence type="ECO:0000256" key="4">
    <source>
        <dbReference type="ARBA" id="ARBA00022692"/>
    </source>
</evidence>
<dbReference type="GO" id="GO:0000139">
    <property type="term" value="C:Golgi membrane"/>
    <property type="evidence" value="ECO:0007669"/>
    <property type="project" value="UniProtKB-SubCell"/>
</dbReference>
<dbReference type="GO" id="GO:0006506">
    <property type="term" value="P:GPI anchor biosynthetic process"/>
    <property type="evidence" value="ECO:0007669"/>
    <property type="project" value="UniProtKB-KW"/>
</dbReference>
<feature type="transmembrane region" description="Helical" evidence="8">
    <location>
        <begin position="183"/>
        <end position="200"/>
    </location>
</feature>
<dbReference type="AlphaFoldDB" id="A0A7D9EI66"/>
<evidence type="ECO:0000256" key="2">
    <source>
        <dbReference type="ARBA" id="ARBA00006387"/>
    </source>
</evidence>
<evidence type="ECO:0000256" key="5">
    <source>
        <dbReference type="ARBA" id="ARBA00022729"/>
    </source>
</evidence>
<feature type="non-terminal residue" evidence="9">
    <location>
        <position position="1"/>
    </location>
</feature>
<dbReference type="Proteomes" id="UP001152795">
    <property type="component" value="Unassembled WGS sequence"/>
</dbReference>
<keyword evidence="6 8" id="KW-1133">Transmembrane helix</keyword>
<dbReference type="GO" id="GO:0016788">
    <property type="term" value="F:hydrolase activity, acting on ester bonds"/>
    <property type="evidence" value="ECO:0007669"/>
    <property type="project" value="TreeGrafter"/>
</dbReference>
<dbReference type="PANTHER" id="PTHR13148:SF0">
    <property type="entry name" value="POST-GPI ATTACHMENT TO PROTEINS FACTOR 3"/>
    <property type="match status" value="1"/>
</dbReference>
<keyword evidence="4 8" id="KW-0812">Transmembrane</keyword>
<evidence type="ECO:0000256" key="6">
    <source>
        <dbReference type="ARBA" id="ARBA00022989"/>
    </source>
</evidence>
<comment type="caution">
    <text evidence="9">The sequence shown here is derived from an EMBL/GenBank/DDBJ whole genome shotgun (WGS) entry which is preliminary data.</text>
</comment>
<dbReference type="EMBL" id="CACRXK020006316">
    <property type="protein sequence ID" value="CAB4009047.1"/>
    <property type="molecule type" value="Genomic_DNA"/>
</dbReference>
<dbReference type="InterPro" id="IPR007217">
    <property type="entry name" value="Per1-like"/>
</dbReference>
<protein>
    <recommendedName>
        <fullName evidence="8">Post-GPI attachment to proteins factor 3</fullName>
    </recommendedName>
</protein>
<organism evidence="9 10">
    <name type="scientific">Paramuricea clavata</name>
    <name type="common">Red gorgonian</name>
    <name type="synonym">Violescent sea-whip</name>
    <dbReference type="NCBI Taxonomy" id="317549"/>
    <lineage>
        <taxon>Eukaryota</taxon>
        <taxon>Metazoa</taxon>
        <taxon>Cnidaria</taxon>
        <taxon>Anthozoa</taxon>
        <taxon>Octocorallia</taxon>
        <taxon>Malacalcyonacea</taxon>
        <taxon>Plexauridae</taxon>
        <taxon>Paramuricea</taxon>
    </lineage>
</organism>
<reference evidence="9" key="1">
    <citation type="submission" date="2020-04" db="EMBL/GenBank/DDBJ databases">
        <authorList>
            <person name="Alioto T."/>
            <person name="Alioto T."/>
            <person name="Gomez Garrido J."/>
        </authorList>
    </citation>
    <scope>NUCLEOTIDE SEQUENCE</scope>
    <source>
        <strain evidence="9">A484AB</strain>
    </source>
</reference>